<dbReference type="AlphaFoldDB" id="A0A109QK70"/>
<gene>
    <name evidence="7" type="primary">CGH5D</name>
</gene>
<organism evidence="7">
    <name type="scientific">Mesosa myops</name>
    <dbReference type="NCBI Taxonomy" id="993118"/>
    <lineage>
        <taxon>Eukaryota</taxon>
        <taxon>Metazoa</taxon>
        <taxon>Ecdysozoa</taxon>
        <taxon>Arthropoda</taxon>
        <taxon>Hexapoda</taxon>
        <taxon>Insecta</taxon>
        <taxon>Pterygota</taxon>
        <taxon>Neoptera</taxon>
        <taxon>Endopterygota</taxon>
        <taxon>Coleoptera</taxon>
        <taxon>Polyphaga</taxon>
        <taxon>Cucujiformia</taxon>
        <taxon>Chrysomeloidea</taxon>
        <taxon>Cerambycidae</taxon>
        <taxon>Lamiinae</taxon>
        <taxon>Mesosini</taxon>
        <taxon>Mesosa</taxon>
    </lineage>
</organism>
<dbReference type="SUPFAM" id="SSF51445">
    <property type="entry name" value="(Trans)glycosidases"/>
    <property type="match status" value="1"/>
</dbReference>
<dbReference type="GO" id="GO:0004553">
    <property type="term" value="F:hydrolase activity, hydrolyzing O-glycosyl compounds"/>
    <property type="evidence" value="ECO:0007669"/>
    <property type="project" value="InterPro"/>
</dbReference>
<dbReference type="InterPro" id="IPR001547">
    <property type="entry name" value="Glyco_hydro_5"/>
</dbReference>
<name>A0A109QK70_9CUCU</name>
<evidence type="ECO:0000313" key="7">
    <source>
        <dbReference type="EMBL" id="AMA76418.1"/>
    </source>
</evidence>
<dbReference type="InterPro" id="IPR017853">
    <property type="entry name" value="GH"/>
</dbReference>
<accession>A0A109QK70</accession>
<evidence type="ECO:0000256" key="5">
    <source>
        <dbReference type="SAM" id="SignalP"/>
    </source>
</evidence>
<dbReference type="PROSITE" id="PS00659">
    <property type="entry name" value="GLYCOSYL_HYDROL_F5"/>
    <property type="match status" value="1"/>
</dbReference>
<dbReference type="Gene3D" id="3.20.20.80">
    <property type="entry name" value="Glycosidases"/>
    <property type="match status" value="1"/>
</dbReference>
<comment type="similarity">
    <text evidence="1 4">Belongs to the glycosyl hydrolase 5 (cellulase A) family.</text>
</comment>
<evidence type="ECO:0000256" key="2">
    <source>
        <dbReference type="ARBA" id="ARBA00022801"/>
    </source>
</evidence>
<dbReference type="GO" id="GO:0000272">
    <property type="term" value="P:polysaccharide catabolic process"/>
    <property type="evidence" value="ECO:0007669"/>
    <property type="project" value="InterPro"/>
</dbReference>
<dbReference type="PANTHER" id="PTHR34142:SF1">
    <property type="entry name" value="GLYCOSIDE HYDROLASE FAMILY 5 DOMAIN-CONTAINING PROTEIN"/>
    <property type="match status" value="1"/>
</dbReference>
<keyword evidence="3 4" id="KW-0326">Glycosidase</keyword>
<evidence type="ECO:0000256" key="1">
    <source>
        <dbReference type="ARBA" id="ARBA00005641"/>
    </source>
</evidence>
<feature type="domain" description="Glycoside hydrolase family 5" evidence="6">
    <location>
        <begin position="42"/>
        <end position="289"/>
    </location>
</feature>
<dbReference type="EMBL" id="KP875556">
    <property type="protein sequence ID" value="AMA76418.1"/>
    <property type="molecule type" value="mRNA"/>
</dbReference>
<keyword evidence="2 4" id="KW-0378">Hydrolase</keyword>
<sequence>MKFLFVLGLVFACSVNFSVAKDAALETVSKHGQLSVSGVDLVDSNGEKVQLKGMSLFWDVWMPQYYNKEAIDGVHDLCHSNAVRAAISVTTERDGGYIETPDASLERLYAVIDAAIADDIYVVVDWHDHEADSHLNYSLDFFDKVSKKYTGVPNILYETFNEPTGQSWSDVLKPYHEAVIKTIRANDPDNVIIVGTPTWSQSVDQAAANPITGQKNIMYTLHFYAGTHKQWLRDTANGALSNGIPIFVSEYGTVNADGDGSVDEAESRLWYDWLDEHNISYLNWAVSDKVEGASALQPNTTAANTCKEEFLTASGKFVVAQNKA</sequence>
<reference evidence="7" key="1">
    <citation type="journal article" date="2015" name="Acta Biochim. Biophys. Sin.">
        <title>Endogenous cellulolytic enzyme systems in the longhorn beetle Mesosa myops (Insecta: Coleoptera) studied by transcriptomic analysis.</title>
        <authorList>
            <person name="Liu J."/>
            <person name="Song K."/>
            <person name="Teng H."/>
            <person name="Zhang B."/>
            <person name="Li W."/>
            <person name="Xue H."/>
            <person name="Yang X."/>
        </authorList>
    </citation>
    <scope>NUCLEOTIDE SEQUENCE</scope>
</reference>
<dbReference type="PANTHER" id="PTHR34142">
    <property type="entry name" value="ENDO-BETA-1,4-GLUCANASE A"/>
    <property type="match status" value="1"/>
</dbReference>
<feature type="chain" id="PRO_5007140093" evidence="5">
    <location>
        <begin position="21"/>
        <end position="324"/>
    </location>
</feature>
<evidence type="ECO:0000256" key="4">
    <source>
        <dbReference type="RuleBase" id="RU361153"/>
    </source>
</evidence>
<dbReference type="Pfam" id="PF00150">
    <property type="entry name" value="Cellulase"/>
    <property type="match status" value="1"/>
</dbReference>
<protein>
    <submittedName>
        <fullName evidence="7">Cellulase 5</fullName>
    </submittedName>
</protein>
<proteinExistence type="evidence at transcript level"/>
<feature type="signal peptide" evidence="5">
    <location>
        <begin position="1"/>
        <end position="20"/>
    </location>
</feature>
<evidence type="ECO:0000259" key="6">
    <source>
        <dbReference type="Pfam" id="PF00150"/>
    </source>
</evidence>
<evidence type="ECO:0000256" key="3">
    <source>
        <dbReference type="ARBA" id="ARBA00023295"/>
    </source>
</evidence>
<keyword evidence="5" id="KW-0732">Signal</keyword>
<dbReference type="InterPro" id="IPR018087">
    <property type="entry name" value="Glyco_hydro_5_CS"/>
</dbReference>